<keyword evidence="3" id="KW-1185">Reference proteome</keyword>
<keyword evidence="1" id="KW-0812">Transmembrane</keyword>
<feature type="transmembrane region" description="Helical" evidence="1">
    <location>
        <begin position="20"/>
        <end position="42"/>
    </location>
</feature>
<dbReference type="InterPro" id="IPR012902">
    <property type="entry name" value="N_methyl_site"/>
</dbReference>
<dbReference type="RefSeq" id="WP_186872692.1">
    <property type="nucleotide sequence ID" value="NZ_JACOOR010000001.1"/>
</dbReference>
<evidence type="ECO:0000256" key="1">
    <source>
        <dbReference type="SAM" id="Phobius"/>
    </source>
</evidence>
<evidence type="ECO:0000313" key="2">
    <source>
        <dbReference type="EMBL" id="MBC5658614.1"/>
    </source>
</evidence>
<dbReference type="Pfam" id="PF07963">
    <property type="entry name" value="N_methyl"/>
    <property type="match status" value="1"/>
</dbReference>
<evidence type="ECO:0000313" key="3">
    <source>
        <dbReference type="Proteomes" id="UP000649345"/>
    </source>
</evidence>
<sequence length="124" mass="13602">MAEKNRRNAGETLVEVMASIFIFLMMMGILQGAVSYSSAALARNKEIRARNAEILESLAGADTEKKSELTFQFRASNASLSVLGDRTFAVDAELAEKQAGYTDQNGVRQNVTFYLYRKPGGDTP</sequence>
<reference evidence="2" key="1">
    <citation type="submission" date="2020-08" db="EMBL/GenBank/DDBJ databases">
        <title>Genome public.</title>
        <authorList>
            <person name="Liu C."/>
            <person name="Sun Q."/>
        </authorList>
    </citation>
    <scope>NUCLEOTIDE SEQUENCE</scope>
    <source>
        <strain evidence="2">NSJ-68</strain>
    </source>
</reference>
<name>A0A923RKW6_9FIRM</name>
<comment type="caution">
    <text evidence="2">The sequence shown here is derived from an EMBL/GenBank/DDBJ whole genome shotgun (WGS) entry which is preliminary data.</text>
</comment>
<gene>
    <name evidence="2" type="ORF">H8S44_02280</name>
</gene>
<accession>A0A923RKW6</accession>
<keyword evidence="1" id="KW-0472">Membrane</keyword>
<dbReference type="EMBL" id="JACOOR010000001">
    <property type="protein sequence ID" value="MBC5658614.1"/>
    <property type="molecule type" value="Genomic_DNA"/>
</dbReference>
<protein>
    <submittedName>
        <fullName evidence="2">Prepilin-type N-terminal cleavage/methylation domain-containing protein</fullName>
    </submittedName>
</protein>
<keyword evidence="1" id="KW-1133">Transmembrane helix</keyword>
<organism evidence="2 3">
    <name type="scientific">Anaerosacchariphilus hominis</name>
    <dbReference type="NCBI Taxonomy" id="2763017"/>
    <lineage>
        <taxon>Bacteria</taxon>
        <taxon>Bacillati</taxon>
        <taxon>Bacillota</taxon>
        <taxon>Clostridia</taxon>
        <taxon>Lachnospirales</taxon>
        <taxon>Lachnospiraceae</taxon>
        <taxon>Anaerosacchariphilus</taxon>
    </lineage>
</organism>
<proteinExistence type="predicted"/>
<dbReference type="AlphaFoldDB" id="A0A923RKW6"/>
<dbReference type="Proteomes" id="UP000649345">
    <property type="component" value="Unassembled WGS sequence"/>
</dbReference>